<dbReference type="RefSeq" id="WP_160941728.1">
    <property type="nucleotide sequence ID" value="NZ_CP063310.1"/>
</dbReference>
<protein>
    <recommendedName>
        <fullName evidence="3">TetR family transcriptional regulator</fullName>
    </recommendedName>
</protein>
<evidence type="ECO:0000313" key="2">
    <source>
        <dbReference type="Proteomes" id="UP000478463"/>
    </source>
</evidence>
<dbReference type="Gene3D" id="1.10.357.10">
    <property type="entry name" value="Tetracycline Repressor, domain 2"/>
    <property type="match status" value="1"/>
</dbReference>
<accession>A0A6L7IU74</accession>
<gene>
    <name evidence="1" type="ORF">GS424_007490</name>
</gene>
<organism evidence="1 2">
    <name type="scientific">Eggerthella guodeyinii</name>
    <dbReference type="NCBI Taxonomy" id="2690837"/>
    <lineage>
        <taxon>Bacteria</taxon>
        <taxon>Bacillati</taxon>
        <taxon>Actinomycetota</taxon>
        <taxon>Coriobacteriia</taxon>
        <taxon>Eggerthellales</taxon>
        <taxon>Eggerthellaceae</taxon>
        <taxon>Eggerthella</taxon>
    </lineage>
</organism>
<dbReference type="SUPFAM" id="SSF46689">
    <property type="entry name" value="Homeodomain-like"/>
    <property type="match status" value="1"/>
</dbReference>
<name>A0A6L7IU74_9ACTN</name>
<proteinExistence type="predicted"/>
<dbReference type="Proteomes" id="UP000478463">
    <property type="component" value="Chromosome"/>
</dbReference>
<evidence type="ECO:0008006" key="3">
    <source>
        <dbReference type="Google" id="ProtNLM"/>
    </source>
</evidence>
<evidence type="ECO:0000313" key="1">
    <source>
        <dbReference type="EMBL" id="QOS69670.1"/>
    </source>
</evidence>
<dbReference type="EMBL" id="CP063310">
    <property type="protein sequence ID" value="QOS69670.1"/>
    <property type="molecule type" value="Genomic_DNA"/>
</dbReference>
<dbReference type="InterPro" id="IPR009057">
    <property type="entry name" value="Homeodomain-like_sf"/>
</dbReference>
<dbReference type="AlphaFoldDB" id="A0A6L7IU74"/>
<dbReference type="KEGG" id="egd:GS424_007490"/>
<reference evidence="1 2" key="1">
    <citation type="submission" date="2020-10" db="EMBL/GenBank/DDBJ databases">
        <title>Eggerthella sp. nov., isolated from human feces.</title>
        <authorList>
            <person name="Yajun G."/>
        </authorList>
    </citation>
    <scope>NUCLEOTIDE SEQUENCE [LARGE SCALE GENOMIC DNA]</scope>
    <source>
        <strain evidence="1 2">HF-1101</strain>
    </source>
</reference>
<sequence length="188" mass="21668">MQIPLADVPADFQDKIAVLHAVDRPLDSMTVSAVCAACGISRKKFYTLFDSKYDIMYWYLDFCFSVSLYRIGRDLGWREGVKACLELVEQERAFFLVDYEDLVQKRGSYYWPLNARRVAAIEETLERRDGRGLTPALRLEAVVYSNLVPELIRYWIKPNDFGGVDEYVAFWLDCVPRGLYGALDLPGR</sequence>